<dbReference type="InterPro" id="IPR036661">
    <property type="entry name" value="Luciferase-like_sf"/>
</dbReference>
<evidence type="ECO:0000313" key="6">
    <source>
        <dbReference type="EMBL" id="AOP34982.1"/>
    </source>
</evidence>
<dbReference type="PANTHER" id="PTHR30011:SF16">
    <property type="entry name" value="C2H2 FINGER DOMAIN TRANSCRIPTION FACTOR (EUROFUNG)-RELATED"/>
    <property type="match status" value="1"/>
</dbReference>
<dbReference type="RefSeq" id="WP_069608198.1">
    <property type="nucleotide sequence ID" value="NZ_CP015217.1"/>
</dbReference>
<dbReference type="InterPro" id="IPR020020">
    <property type="entry name" value="Luciferase-type_oxidoreductase"/>
</dbReference>
<name>A0A1D7UZG9_9LEPT</name>
<evidence type="ECO:0000256" key="1">
    <source>
        <dbReference type="ARBA" id="ARBA00022630"/>
    </source>
</evidence>
<dbReference type="InterPro" id="IPR011251">
    <property type="entry name" value="Luciferase-like_dom"/>
</dbReference>
<dbReference type="InterPro" id="IPR051260">
    <property type="entry name" value="Diverse_substr_monoxygenases"/>
</dbReference>
<dbReference type="SUPFAM" id="SSF51679">
    <property type="entry name" value="Bacterial luciferase-like"/>
    <property type="match status" value="1"/>
</dbReference>
<dbReference type="PANTHER" id="PTHR30011">
    <property type="entry name" value="ALKANESULFONATE MONOOXYGENASE-RELATED"/>
    <property type="match status" value="1"/>
</dbReference>
<dbReference type="Gene3D" id="3.20.20.30">
    <property type="entry name" value="Luciferase-like domain"/>
    <property type="match status" value="1"/>
</dbReference>
<dbReference type="KEGG" id="laj:A0128_14670"/>
<dbReference type="Proteomes" id="UP000094197">
    <property type="component" value="Chromosome 1"/>
</dbReference>
<evidence type="ECO:0000313" key="7">
    <source>
        <dbReference type="Proteomes" id="UP000094197"/>
    </source>
</evidence>
<proteinExistence type="predicted"/>
<dbReference type="Pfam" id="PF00296">
    <property type="entry name" value="Bac_luciferase"/>
    <property type="match status" value="1"/>
</dbReference>
<keyword evidence="1" id="KW-0285">Flavoprotein</keyword>
<dbReference type="AlphaFoldDB" id="A0A1D7UZG9"/>
<evidence type="ECO:0000256" key="3">
    <source>
        <dbReference type="ARBA" id="ARBA00023002"/>
    </source>
</evidence>
<dbReference type="GO" id="GO:0016705">
    <property type="term" value="F:oxidoreductase activity, acting on paired donors, with incorporation or reduction of molecular oxygen"/>
    <property type="evidence" value="ECO:0007669"/>
    <property type="project" value="InterPro"/>
</dbReference>
<keyword evidence="2" id="KW-0288">FMN</keyword>
<evidence type="ECO:0000259" key="5">
    <source>
        <dbReference type="Pfam" id="PF00296"/>
    </source>
</evidence>
<dbReference type="NCBIfam" id="TIGR03571">
    <property type="entry name" value="lucif_BA3436"/>
    <property type="match status" value="1"/>
</dbReference>
<sequence length="320" mass="36035">MLTLNSDTKSKNKGYSSMFRKNQLSVGLFFPIEAFEGTKPTMQNQIELAKRAEEGGFSALWFRDVPLLDPAFGDVGQIFDPWVYLGYIAAQTESIALATGSVILPIRHPIHTAKAAASVDQLSDGRLVLGFASGDRPVEYPILGIDFEKRGEIFRDYFRDFKLYLESEFPEFQTPFGKISGVDLVPKPVSFGIPTLVTGCSQQSVKWIAENADGWISYPRPPDQQMLVVSHWRDVVEEVWGDRFLPFAQSLYIDLQKNPNALPKNIHLGFSSGRNFVTEILLILRKIGVNHVVLNLKYGKRPAWEVLEELIEFVLPALKI</sequence>
<dbReference type="GO" id="GO:0004497">
    <property type="term" value="F:monooxygenase activity"/>
    <property type="evidence" value="ECO:0007669"/>
    <property type="project" value="UniProtKB-KW"/>
</dbReference>
<protein>
    <submittedName>
        <fullName evidence="6">5,10-methylene tetrahydromethanopterin reductase</fullName>
    </submittedName>
</protein>
<keyword evidence="7" id="KW-1185">Reference proteome</keyword>
<dbReference type="EMBL" id="CP015217">
    <property type="protein sequence ID" value="AOP34982.1"/>
    <property type="molecule type" value="Genomic_DNA"/>
</dbReference>
<keyword evidence="3" id="KW-0560">Oxidoreductase</keyword>
<reference evidence="6 7" key="1">
    <citation type="submission" date="2016-04" db="EMBL/GenBank/DDBJ databases">
        <title>Complete genome seqeunce of Leptospira alstonii serovar Room22.</title>
        <authorList>
            <person name="Nally J.E."/>
            <person name="Bayles D.O."/>
            <person name="Hurley D."/>
            <person name="Fanning S."/>
            <person name="McMahon B.J."/>
            <person name="Arent Z."/>
        </authorList>
    </citation>
    <scope>NUCLEOTIDE SEQUENCE [LARGE SCALE GENOMIC DNA]</scope>
    <source>
        <strain evidence="6 7">GWTS #1</strain>
    </source>
</reference>
<keyword evidence="4" id="KW-0503">Monooxygenase</keyword>
<feature type="domain" description="Luciferase-like" evidence="5">
    <location>
        <begin position="27"/>
        <end position="238"/>
    </location>
</feature>
<gene>
    <name evidence="6" type="ORF">A0128_14670</name>
</gene>
<evidence type="ECO:0000256" key="2">
    <source>
        <dbReference type="ARBA" id="ARBA00022643"/>
    </source>
</evidence>
<accession>A0A1D7UZG9</accession>
<organism evidence="6 7">
    <name type="scientific">Leptospira tipperaryensis</name>
    <dbReference type="NCBI Taxonomy" id="2564040"/>
    <lineage>
        <taxon>Bacteria</taxon>
        <taxon>Pseudomonadati</taxon>
        <taxon>Spirochaetota</taxon>
        <taxon>Spirochaetia</taxon>
        <taxon>Leptospirales</taxon>
        <taxon>Leptospiraceae</taxon>
        <taxon>Leptospira</taxon>
    </lineage>
</organism>
<evidence type="ECO:0000256" key="4">
    <source>
        <dbReference type="ARBA" id="ARBA00023033"/>
    </source>
</evidence>